<dbReference type="Gene3D" id="1.10.150.650">
    <property type="match status" value="1"/>
</dbReference>
<proteinExistence type="predicted"/>
<dbReference type="SMART" id="SM00481">
    <property type="entry name" value="POLIIIAc"/>
    <property type="match status" value="1"/>
</dbReference>
<dbReference type="SUPFAM" id="SSF89550">
    <property type="entry name" value="PHP domain-like"/>
    <property type="match status" value="1"/>
</dbReference>
<dbReference type="InterPro" id="IPR003141">
    <property type="entry name" value="Pol/His_phosphatase_N"/>
</dbReference>
<keyword evidence="4" id="KW-1185">Reference proteome</keyword>
<protein>
    <recommendedName>
        <fullName evidence="2">Polymerase/histidinol phosphatase N-terminal domain-containing protein</fullName>
    </recommendedName>
</protein>
<evidence type="ECO:0000259" key="2">
    <source>
        <dbReference type="SMART" id="SM00481"/>
    </source>
</evidence>
<organism evidence="3 4">
    <name type="scientific">Gossypium davidsonii</name>
    <name type="common">Davidson's cotton</name>
    <name type="synonym">Gossypium klotzschianum subsp. davidsonii</name>
    <dbReference type="NCBI Taxonomy" id="34287"/>
    <lineage>
        <taxon>Eukaryota</taxon>
        <taxon>Viridiplantae</taxon>
        <taxon>Streptophyta</taxon>
        <taxon>Embryophyta</taxon>
        <taxon>Tracheophyta</taxon>
        <taxon>Spermatophyta</taxon>
        <taxon>Magnoliopsida</taxon>
        <taxon>eudicotyledons</taxon>
        <taxon>Gunneridae</taxon>
        <taxon>Pentapetalae</taxon>
        <taxon>rosids</taxon>
        <taxon>malvids</taxon>
        <taxon>Malvales</taxon>
        <taxon>Malvaceae</taxon>
        <taxon>Malvoideae</taxon>
        <taxon>Gossypium</taxon>
    </lineage>
</organism>
<dbReference type="PANTHER" id="PTHR42924">
    <property type="entry name" value="EXONUCLEASE"/>
    <property type="match status" value="1"/>
</dbReference>
<feature type="compositionally biased region" description="Polar residues" evidence="1">
    <location>
        <begin position="1"/>
        <end position="17"/>
    </location>
</feature>
<comment type="caution">
    <text evidence="3">The sequence shown here is derived from an EMBL/GenBank/DDBJ whole genome shotgun (WGS) entry which is preliminary data.</text>
</comment>
<feature type="domain" description="Polymerase/histidinol phosphatase N-terminal" evidence="2">
    <location>
        <begin position="92"/>
        <end position="182"/>
    </location>
</feature>
<dbReference type="GO" id="GO:0035312">
    <property type="term" value="F:5'-3' DNA exonuclease activity"/>
    <property type="evidence" value="ECO:0007669"/>
    <property type="project" value="TreeGrafter"/>
</dbReference>
<evidence type="ECO:0000313" key="4">
    <source>
        <dbReference type="Proteomes" id="UP000593561"/>
    </source>
</evidence>
<dbReference type="InterPro" id="IPR004013">
    <property type="entry name" value="PHP_dom"/>
</dbReference>
<feature type="compositionally biased region" description="Basic residues" evidence="1">
    <location>
        <begin position="21"/>
        <end position="37"/>
    </location>
</feature>
<dbReference type="PANTHER" id="PTHR42924:SF3">
    <property type="entry name" value="POLYMERASE_HISTIDINOL PHOSPHATASE N-TERMINAL DOMAIN-CONTAINING PROTEIN"/>
    <property type="match status" value="1"/>
</dbReference>
<reference evidence="3 4" key="1">
    <citation type="journal article" date="2019" name="Genome Biol. Evol.">
        <title>Insights into the evolution of the New World diploid cottons (Gossypium, subgenus Houzingenia) based on genome sequencing.</title>
        <authorList>
            <person name="Grover C.E."/>
            <person name="Arick M.A. 2nd"/>
            <person name="Thrash A."/>
            <person name="Conover J.L."/>
            <person name="Sanders W.S."/>
            <person name="Peterson D.G."/>
            <person name="Frelichowski J.E."/>
            <person name="Scheffler J.A."/>
            <person name="Scheffler B.E."/>
            <person name="Wendel J.F."/>
        </authorList>
    </citation>
    <scope>NUCLEOTIDE SEQUENCE [LARGE SCALE GENOMIC DNA]</scope>
    <source>
        <strain evidence="3">27</strain>
        <tissue evidence="3">Leaf</tissue>
    </source>
</reference>
<gene>
    <name evidence="3" type="ORF">Godav_000551</name>
</gene>
<sequence>MVGLGDNNNPSCQNNISSKAKDKKKNKKKKRGGSKRKMTPEQTSAFKSVTEWVYLDRHHHPNSSSTAGLLSWVVDDFGVQKSLGRGMEKMVFELHSHSKHSDGFLSPSKLVERAHGNGVSHRAWEAVTEETHYGMAELSLNSQVKVLALTDHDTMSGITEAVEAARRFGIKIIPGVEISTIFSPRNPEMEEPVHILAYYSSCGPTRYEELDKLLCNIREGRYVRAKDMVLKLNKLKLPLKWEHVTKIAGKGVAPGRLHVARAMVEAGYVENLKQAFARYLYDGGPAYSTGSEPLAEAAVQLICETGGLAVLAHPWALKNPIPIIRRLKDAGLHGMEVYRSDGRLAGKDDPRLLLVKSFLRLLDLHFTAYNDLADTYNLLKLGGSDYHGRGGHGESELGSVNLPVVVLHDFLKVARPIWCSAIKDILEGYAKEPSDTNLAKIARFTRMGSFKGSTFPPLSCGKDLIDRCLASWLTAEEQQNDEFEAIRLKLSHATINLSGVQVPIETK</sequence>
<accession>A0A7J8T1Q0</accession>
<evidence type="ECO:0000313" key="3">
    <source>
        <dbReference type="EMBL" id="MBA0631702.1"/>
    </source>
</evidence>
<dbReference type="Pfam" id="PF02811">
    <property type="entry name" value="PHP"/>
    <property type="match status" value="1"/>
</dbReference>
<feature type="region of interest" description="Disordered" evidence="1">
    <location>
        <begin position="1"/>
        <end position="43"/>
    </location>
</feature>
<dbReference type="CDD" id="cd07438">
    <property type="entry name" value="PHP_HisPPase_AMP"/>
    <property type="match status" value="1"/>
</dbReference>
<evidence type="ECO:0000256" key="1">
    <source>
        <dbReference type="SAM" id="MobiDB-lite"/>
    </source>
</evidence>
<dbReference type="InterPro" id="IPR052018">
    <property type="entry name" value="PHP_domain"/>
</dbReference>
<dbReference type="Gene3D" id="3.20.20.140">
    <property type="entry name" value="Metal-dependent hydrolases"/>
    <property type="match status" value="1"/>
</dbReference>
<dbReference type="EMBL" id="JABFAC010000013">
    <property type="protein sequence ID" value="MBA0631702.1"/>
    <property type="molecule type" value="Genomic_DNA"/>
</dbReference>
<dbReference type="InterPro" id="IPR016195">
    <property type="entry name" value="Pol/histidinol_Pase-like"/>
</dbReference>
<dbReference type="FunFam" id="1.10.150.650:FF:000002">
    <property type="entry name" value="PHP domain-containing protein"/>
    <property type="match status" value="1"/>
</dbReference>
<dbReference type="Proteomes" id="UP000593561">
    <property type="component" value="Unassembled WGS sequence"/>
</dbReference>
<dbReference type="GO" id="GO:0004534">
    <property type="term" value="F:5'-3' RNA exonuclease activity"/>
    <property type="evidence" value="ECO:0007669"/>
    <property type="project" value="TreeGrafter"/>
</dbReference>
<dbReference type="AlphaFoldDB" id="A0A7J8T1Q0"/>
<name>A0A7J8T1Q0_GOSDV</name>